<evidence type="ECO:0000313" key="3">
    <source>
        <dbReference type="EMBL" id="NDY43077.1"/>
    </source>
</evidence>
<dbReference type="AlphaFoldDB" id="A0A6N9TUF7"/>
<evidence type="ECO:0000256" key="2">
    <source>
        <dbReference type="SAM" id="Phobius"/>
    </source>
</evidence>
<feature type="region of interest" description="Disordered" evidence="1">
    <location>
        <begin position="57"/>
        <end position="82"/>
    </location>
</feature>
<reference evidence="3 4" key="1">
    <citation type="submission" date="2020-02" db="EMBL/GenBank/DDBJ databases">
        <title>Comparative genomics of sulfur disproportionating microorganisms.</title>
        <authorList>
            <person name="Ward L.M."/>
            <person name="Bertran E."/>
            <person name="Johnston D.T."/>
        </authorList>
    </citation>
    <scope>NUCLEOTIDE SEQUENCE [LARGE SCALE GENOMIC DNA]</scope>
    <source>
        <strain evidence="3 4">DSM 100025</strain>
    </source>
</reference>
<sequence length="82" mass="8356">MAKREGKKFHIETGWFGLVTLGVLALCLLLWMFILGLYLGQKLVGRSPAETLLAPAAGAPAAPGQEGAGAEPGAAPGSELPA</sequence>
<dbReference type="EMBL" id="JAAGRR010000117">
    <property type="protein sequence ID" value="NDY43077.1"/>
    <property type="molecule type" value="Genomic_DNA"/>
</dbReference>
<dbReference type="Proteomes" id="UP000469346">
    <property type="component" value="Unassembled WGS sequence"/>
</dbReference>
<organism evidence="3 4">
    <name type="scientific">Dissulfurirhabdus thermomarina</name>
    <dbReference type="NCBI Taxonomy" id="1765737"/>
    <lineage>
        <taxon>Bacteria</taxon>
        <taxon>Deltaproteobacteria</taxon>
        <taxon>Dissulfurirhabdaceae</taxon>
        <taxon>Dissulfurirhabdus</taxon>
    </lineage>
</organism>
<keyword evidence="2" id="KW-0472">Membrane</keyword>
<keyword evidence="2" id="KW-1133">Transmembrane helix</keyword>
<proteinExistence type="predicted"/>
<comment type="caution">
    <text evidence="3">The sequence shown here is derived from an EMBL/GenBank/DDBJ whole genome shotgun (WGS) entry which is preliminary data.</text>
</comment>
<feature type="transmembrane region" description="Helical" evidence="2">
    <location>
        <begin position="15"/>
        <end position="39"/>
    </location>
</feature>
<feature type="non-terminal residue" evidence="3">
    <location>
        <position position="82"/>
    </location>
</feature>
<evidence type="ECO:0000313" key="4">
    <source>
        <dbReference type="Proteomes" id="UP000469346"/>
    </source>
</evidence>
<gene>
    <name evidence="3" type="ORF">G3N55_09510</name>
</gene>
<keyword evidence="2" id="KW-0812">Transmembrane</keyword>
<keyword evidence="4" id="KW-1185">Reference proteome</keyword>
<evidence type="ECO:0000256" key="1">
    <source>
        <dbReference type="SAM" id="MobiDB-lite"/>
    </source>
</evidence>
<name>A0A6N9TUF7_DISTH</name>
<accession>A0A6N9TUF7</accession>
<protein>
    <submittedName>
        <fullName evidence="3">Uncharacterized protein</fullName>
    </submittedName>
</protein>